<feature type="binding site" evidence="8">
    <location>
        <begin position="11"/>
        <end position="16"/>
    </location>
    <ligand>
        <name>ATP</name>
        <dbReference type="ChEBI" id="CHEBI:30616"/>
    </ligand>
</feature>
<gene>
    <name evidence="8 10" type="primary">coaE</name>
    <name evidence="10" type="ORF">BBEV_0898</name>
</gene>
<dbReference type="InterPro" id="IPR027417">
    <property type="entry name" value="P-loop_NTPase"/>
</dbReference>
<keyword evidence="11" id="KW-1185">Reference proteome</keyword>
<dbReference type="Proteomes" id="UP000094463">
    <property type="component" value="Chromosome"/>
</dbReference>
<evidence type="ECO:0000256" key="5">
    <source>
        <dbReference type="ARBA" id="ARBA00022777"/>
    </source>
</evidence>
<evidence type="ECO:0000313" key="10">
    <source>
        <dbReference type="EMBL" id="AOM82269.1"/>
    </source>
</evidence>
<comment type="function">
    <text evidence="8">Catalyzes the phosphorylation of the 3'-hydroxyl group of dephosphocoenzyme A to form coenzyme A.</text>
</comment>
<evidence type="ECO:0000256" key="4">
    <source>
        <dbReference type="ARBA" id="ARBA00022741"/>
    </source>
</evidence>
<accession>A0A1D7QTE6</accession>
<keyword evidence="7 8" id="KW-0173">Coenzyme A biosynthesis</keyword>
<name>A0A1D7QTE6_9BACI</name>
<dbReference type="UniPathway" id="UPA00241">
    <property type="reaction ID" value="UER00356"/>
</dbReference>
<proteinExistence type="inferred from homology"/>
<dbReference type="EC" id="2.7.1.24" evidence="8 9"/>
<keyword evidence="2 8" id="KW-0963">Cytoplasm</keyword>
<comment type="catalytic activity">
    <reaction evidence="8">
        <text>3'-dephospho-CoA + ATP = ADP + CoA + H(+)</text>
        <dbReference type="Rhea" id="RHEA:18245"/>
        <dbReference type="ChEBI" id="CHEBI:15378"/>
        <dbReference type="ChEBI" id="CHEBI:30616"/>
        <dbReference type="ChEBI" id="CHEBI:57287"/>
        <dbReference type="ChEBI" id="CHEBI:57328"/>
        <dbReference type="ChEBI" id="CHEBI:456216"/>
        <dbReference type="EC" id="2.7.1.24"/>
    </reaction>
</comment>
<evidence type="ECO:0000256" key="2">
    <source>
        <dbReference type="ARBA" id="ARBA00022490"/>
    </source>
</evidence>
<dbReference type="Pfam" id="PF01121">
    <property type="entry name" value="CoaE"/>
    <property type="match status" value="1"/>
</dbReference>
<dbReference type="FunFam" id="3.40.50.300:FF:000991">
    <property type="entry name" value="Dephospho-CoA kinase"/>
    <property type="match status" value="1"/>
</dbReference>
<dbReference type="CDD" id="cd02022">
    <property type="entry name" value="DPCK"/>
    <property type="match status" value="1"/>
</dbReference>
<dbReference type="PATRIC" id="fig|632773.3.peg.954"/>
<keyword evidence="3 8" id="KW-0808">Transferase</keyword>
<dbReference type="PANTHER" id="PTHR10695">
    <property type="entry name" value="DEPHOSPHO-COA KINASE-RELATED"/>
    <property type="match status" value="1"/>
</dbReference>
<dbReference type="GO" id="GO:0004140">
    <property type="term" value="F:dephospho-CoA kinase activity"/>
    <property type="evidence" value="ECO:0007669"/>
    <property type="project" value="UniProtKB-UniRule"/>
</dbReference>
<evidence type="ECO:0000256" key="9">
    <source>
        <dbReference type="NCBIfam" id="TIGR00152"/>
    </source>
</evidence>
<keyword evidence="6 8" id="KW-0067">ATP-binding</keyword>
<dbReference type="STRING" id="632773.BBEV_0898"/>
<dbReference type="EMBL" id="CP012502">
    <property type="protein sequence ID" value="AOM82269.1"/>
    <property type="molecule type" value="Genomic_DNA"/>
</dbReference>
<keyword evidence="4 8" id="KW-0547">Nucleotide-binding</keyword>
<keyword evidence="5 8" id="KW-0418">Kinase</keyword>
<dbReference type="PANTHER" id="PTHR10695:SF46">
    <property type="entry name" value="BIFUNCTIONAL COENZYME A SYNTHASE-RELATED"/>
    <property type="match status" value="1"/>
</dbReference>
<dbReference type="GO" id="GO:0015937">
    <property type="term" value="P:coenzyme A biosynthetic process"/>
    <property type="evidence" value="ECO:0007669"/>
    <property type="project" value="UniProtKB-UniRule"/>
</dbReference>
<reference evidence="10 11" key="1">
    <citation type="submission" date="2015-08" db="EMBL/GenBank/DDBJ databases">
        <title>The complete genome sequence of Bacillus beveridgei MLTeJB.</title>
        <authorList>
            <person name="Hanson T.E."/>
            <person name="Mesa C."/>
            <person name="Basesman S.M."/>
            <person name="Oremland R.S."/>
        </authorList>
    </citation>
    <scope>NUCLEOTIDE SEQUENCE [LARGE SCALE GENOMIC DNA]</scope>
    <source>
        <strain evidence="10 11">MLTeJB</strain>
    </source>
</reference>
<comment type="subcellular location">
    <subcellularLocation>
        <location evidence="8">Cytoplasm</location>
    </subcellularLocation>
</comment>
<comment type="pathway">
    <text evidence="8">Cofactor biosynthesis; coenzyme A biosynthesis; CoA from (R)-pantothenate: step 5/5.</text>
</comment>
<dbReference type="SUPFAM" id="SSF52540">
    <property type="entry name" value="P-loop containing nucleoside triphosphate hydrolases"/>
    <property type="match status" value="1"/>
</dbReference>
<evidence type="ECO:0000313" key="11">
    <source>
        <dbReference type="Proteomes" id="UP000094463"/>
    </source>
</evidence>
<organism evidence="10 11">
    <name type="scientific">Salisediminibacterium beveridgei</name>
    <dbReference type="NCBI Taxonomy" id="632773"/>
    <lineage>
        <taxon>Bacteria</taxon>
        <taxon>Bacillati</taxon>
        <taxon>Bacillota</taxon>
        <taxon>Bacilli</taxon>
        <taxon>Bacillales</taxon>
        <taxon>Bacillaceae</taxon>
        <taxon>Salisediminibacterium</taxon>
    </lineage>
</organism>
<comment type="similarity">
    <text evidence="1 8">Belongs to the CoaE family.</text>
</comment>
<dbReference type="HAMAP" id="MF_00376">
    <property type="entry name" value="Dephospho_CoA_kinase"/>
    <property type="match status" value="1"/>
</dbReference>
<dbReference type="GO" id="GO:0005737">
    <property type="term" value="C:cytoplasm"/>
    <property type="evidence" value="ECO:0007669"/>
    <property type="project" value="UniProtKB-SubCell"/>
</dbReference>
<evidence type="ECO:0000256" key="3">
    <source>
        <dbReference type="ARBA" id="ARBA00022679"/>
    </source>
</evidence>
<evidence type="ECO:0000256" key="8">
    <source>
        <dbReference type="HAMAP-Rule" id="MF_00376"/>
    </source>
</evidence>
<dbReference type="PROSITE" id="PS51219">
    <property type="entry name" value="DPCK"/>
    <property type="match status" value="1"/>
</dbReference>
<sequence>MMKIGLTGGIGTGKSTVAKLFRAQGWVVVDADQIAKQVVEPHEPAFEAIVTVFGDDIVDEETGALDREKLGRIVFQDQEKRQQLNDIVHPAVRERMTAEAEEAFDYGAEVVVLDIPLLIESDLFHLVDCTVLVYATKEQQLERIIERNGLSEEEAAKRINAQMPIDEKRAKVDDIIDNRRGFEALKTEVEAYVNRIHQELHY</sequence>
<dbReference type="KEGG" id="bbev:BBEV_0898"/>
<dbReference type="GO" id="GO:0005524">
    <property type="term" value="F:ATP binding"/>
    <property type="evidence" value="ECO:0007669"/>
    <property type="project" value="UniProtKB-UniRule"/>
</dbReference>
<dbReference type="Gene3D" id="3.40.50.300">
    <property type="entry name" value="P-loop containing nucleotide triphosphate hydrolases"/>
    <property type="match status" value="1"/>
</dbReference>
<protein>
    <recommendedName>
        <fullName evidence="8 9">Dephospho-CoA kinase</fullName>
        <ecNumber evidence="8 9">2.7.1.24</ecNumber>
    </recommendedName>
    <alternativeName>
        <fullName evidence="8">Dephosphocoenzyme A kinase</fullName>
    </alternativeName>
</protein>
<evidence type="ECO:0000256" key="1">
    <source>
        <dbReference type="ARBA" id="ARBA00009018"/>
    </source>
</evidence>
<dbReference type="InterPro" id="IPR001977">
    <property type="entry name" value="Depp_CoAkinase"/>
</dbReference>
<evidence type="ECO:0000256" key="6">
    <source>
        <dbReference type="ARBA" id="ARBA00022840"/>
    </source>
</evidence>
<evidence type="ECO:0000256" key="7">
    <source>
        <dbReference type="ARBA" id="ARBA00022993"/>
    </source>
</evidence>
<dbReference type="AlphaFoldDB" id="A0A1D7QTE6"/>
<dbReference type="NCBIfam" id="TIGR00152">
    <property type="entry name" value="dephospho-CoA kinase"/>
    <property type="match status" value="1"/>
</dbReference>